<keyword evidence="3" id="KW-0489">Methyltransferase</keyword>
<evidence type="ECO:0000256" key="4">
    <source>
        <dbReference type="ARBA" id="ARBA00022679"/>
    </source>
</evidence>
<proteinExistence type="inferred from homology"/>
<dbReference type="OMA" id="HRQTDHL"/>
<dbReference type="Gene3D" id="3.40.50.150">
    <property type="entry name" value="Vaccinia Virus protein VP39"/>
    <property type="match status" value="1"/>
</dbReference>
<dbReference type="Proteomes" id="UP000012073">
    <property type="component" value="Unassembled WGS sequence"/>
</dbReference>
<dbReference type="InterPro" id="IPR050082">
    <property type="entry name" value="RNA_methyltr_RlmE"/>
</dbReference>
<dbReference type="EMBL" id="HG002044">
    <property type="protein sequence ID" value="CDF39489.1"/>
    <property type="molecule type" value="Genomic_DNA"/>
</dbReference>
<evidence type="ECO:0000256" key="6">
    <source>
        <dbReference type="ARBA" id="ARBA00041184"/>
    </source>
</evidence>
<dbReference type="RefSeq" id="XP_005719400.1">
    <property type="nucleotide sequence ID" value="XM_005719343.1"/>
</dbReference>
<dbReference type="InterPro" id="IPR015507">
    <property type="entry name" value="rRNA-MeTfrase_E"/>
</dbReference>
<dbReference type="SUPFAM" id="SSF53335">
    <property type="entry name" value="S-adenosyl-L-methionine-dependent methyltransferases"/>
    <property type="match status" value="1"/>
</dbReference>
<reference evidence="10" key="1">
    <citation type="journal article" date="2013" name="Proc. Natl. Acad. Sci. U.S.A.">
        <title>Genome structure and metabolic features in the red seaweed Chondrus crispus shed light on evolution of the Archaeplastida.</title>
        <authorList>
            <person name="Collen J."/>
            <person name="Porcel B."/>
            <person name="Carre W."/>
            <person name="Ball S.G."/>
            <person name="Chaparro C."/>
            <person name="Tonon T."/>
            <person name="Barbeyron T."/>
            <person name="Michel G."/>
            <person name="Noel B."/>
            <person name="Valentin K."/>
            <person name="Elias M."/>
            <person name="Artiguenave F."/>
            <person name="Arun A."/>
            <person name="Aury J.M."/>
            <person name="Barbosa-Neto J.F."/>
            <person name="Bothwell J.H."/>
            <person name="Bouget F.Y."/>
            <person name="Brillet L."/>
            <person name="Cabello-Hurtado F."/>
            <person name="Capella-Gutierrez S."/>
            <person name="Charrier B."/>
            <person name="Cladiere L."/>
            <person name="Cock J.M."/>
            <person name="Coelho S.M."/>
            <person name="Colleoni C."/>
            <person name="Czjzek M."/>
            <person name="Da Silva C."/>
            <person name="Delage L."/>
            <person name="Denoeud F."/>
            <person name="Deschamps P."/>
            <person name="Dittami S.M."/>
            <person name="Gabaldon T."/>
            <person name="Gachon C.M."/>
            <person name="Groisillier A."/>
            <person name="Herve C."/>
            <person name="Jabbari K."/>
            <person name="Katinka M."/>
            <person name="Kloareg B."/>
            <person name="Kowalczyk N."/>
            <person name="Labadie K."/>
            <person name="Leblanc C."/>
            <person name="Lopez P.J."/>
            <person name="McLachlan D.H."/>
            <person name="Meslet-Cladiere L."/>
            <person name="Moustafa A."/>
            <person name="Nehr Z."/>
            <person name="Nyvall Collen P."/>
            <person name="Panaud O."/>
            <person name="Partensky F."/>
            <person name="Poulain J."/>
            <person name="Rensing S.A."/>
            <person name="Rousvoal S."/>
            <person name="Samson G."/>
            <person name="Symeonidi A."/>
            <person name="Weissenbach J."/>
            <person name="Zambounis A."/>
            <person name="Wincker P."/>
            <person name="Boyen C."/>
        </authorList>
    </citation>
    <scope>NUCLEOTIDE SEQUENCE [LARGE SCALE GENOMIC DNA]</scope>
    <source>
        <strain evidence="10">cv. Stackhouse</strain>
    </source>
</reference>
<dbReference type="KEGG" id="ccp:CHC_T00000312001"/>
<organism evidence="9 10">
    <name type="scientific">Chondrus crispus</name>
    <name type="common">Carrageen Irish moss</name>
    <name type="synonym">Polymorpha crispa</name>
    <dbReference type="NCBI Taxonomy" id="2769"/>
    <lineage>
        <taxon>Eukaryota</taxon>
        <taxon>Rhodophyta</taxon>
        <taxon>Florideophyceae</taxon>
        <taxon>Rhodymeniophycidae</taxon>
        <taxon>Gigartinales</taxon>
        <taxon>Gigartinaceae</taxon>
        <taxon>Chondrus</taxon>
    </lineage>
</organism>
<evidence type="ECO:0000259" key="8">
    <source>
        <dbReference type="Pfam" id="PF01728"/>
    </source>
</evidence>
<dbReference type="AlphaFoldDB" id="R7QN42"/>
<keyword evidence="10" id="KW-1185">Reference proteome</keyword>
<evidence type="ECO:0000256" key="2">
    <source>
        <dbReference type="ARBA" id="ARBA00022552"/>
    </source>
</evidence>
<name>R7QN42_CHOCR</name>
<evidence type="ECO:0000313" key="9">
    <source>
        <dbReference type="EMBL" id="CDF39489.1"/>
    </source>
</evidence>
<evidence type="ECO:0000313" key="10">
    <source>
        <dbReference type="Proteomes" id="UP000012073"/>
    </source>
</evidence>
<dbReference type="Gramene" id="CDF39489">
    <property type="protein sequence ID" value="CDF39489"/>
    <property type="gene ID" value="CHC_T00000312001"/>
</dbReference>
<accession>R7QN42</accession>
<keyword evidence="4" id="KW-0808">Transferase</keyword>
<dbReference type="OrthoDB" id="1287559at2759"/>
<dbReference type="STRING" id="2769.R7QN42"/>
<dbReference type="GO" id="GO:0008650">
    <property type="term" value="F:rRNA (uridine-2'-O-)-methyltransferase activity"/>
    <property type="evidence" value="ECO:0007669"/>
    <property type="project" value="TreeGrafter"/>
</dbReference>
<evidence type="ECO:0000256" key="1">
    <source>
        <dbReference type="ARBA" id="ARBA00009258"/>
    </source>
</evidence>
<evidence type="ECO:0000256" key="5">
    <source>
        <dbReference type="ARBA" id="ARBA00022691"/>
    </source>
</evidence>
<dbReference type="InterPro" id="IPR029063">
    <property type="entry name" value="SAM-dependent_MTases_sf"/>
</dbReference>
<keyword evidence="5 7" id="KW-0949">S-adenosyl-L-methionine</keyword>
<protein>
    <recommendedName>
        <fullName evidence="6">rRNA methyltransferase 2, mitochondrial</fullName>
    </recommendedName>
</protein>
<dbReference type="HAMAP" id="MF_01547">
    <property type="entry name" value="RNA_methyltr_E"/>
    <property type="match status" value="1"/>
</dbReference>
<feature type="domain" description="Ribosomal RNA methyltransferase FtsJ" evidence="8">
    <location>
        <begin position="39"/>
        <end position="250"/>
    </location>
</feature>
<dbReference type="Pfam" id="PF01728">
    <property type="entry name" value="FtsJ"/>
    <property type="match status" value="1"/>
</dbReference>
<evidence type="ECO:0000256" key="7">
    <source>
        <dbReference type="PIRSR" id="PIRSR005461-1"/>
    </source>
</evidence>
<evidence type="ECO:0000256" key="3">
    <source>
        <dbReference type="ARBA" id="ARBA00022603"/>
    </source>
</evidence>
<feature type="active site" description="Proton acceptor" evidence="7">
    <location>
        <position position="207"/>
    </location>
</feature>
<dbReference type="GeneID" id="17327117"/>
<sequence length="269" mass="30064">MLRSVSRVHRVSTRGFTTQWKQQRDADVYAYRAIKEGMRSRAAYKLDEINKRFGNFLRQGAIVVDLGAAPGGFSVVASKHIHLKSITHDRWNSIEDMDSHFAPADIARSVGGMQVRRKFGQLICVDKQDMDPVPGAVFVRGDMNTDNTYQKILYALNGKEADVVISDMAPSTTGQKEQDHFQIMQLAEEALHVADKVLRNGGTFCCKIFSGGDEVDFRKDLESSFLKVKGFKPAASRKSSKEIYYIAKGFVPAHLTTELSDAKQDDHGE</sequence>
<comment type="similarity">
    <text evidence="1">Belongs to the class I-like SAM-binding methyltransferase superfamily. RNA methyltransferase RlmE family.</text>
</comment>
<dbReference type="InterPro" id="IPR002877">
    <property type="entry name" value="RNA_MeTrfase_FtsJ_dom"/>
</dbReference>
<dbReference type="PhylomeDB" id="R7QN42"/>
<dbReference type="PANTHER" id="PTHR10920">
    <property type="entry name" value="RIBOSOMAL RNA METHYLTRANSFERASE"/>
    <property type="match status" value="1"/>
</dbReference>
<keyword evidence="2" id="KW-0698">rRNA processing</keyword>
<gene>
    <name evidence="9" type="ORF">CHC_T00000312001</name>
</gene>
<dbReference type="PIRSF" id="PIRSF005461">
    <property type="entry name" value="23S_rRNA_mtase"/>
    <property type="match status" value="1"/>
</dbReference>
<dbReference type="PANTHER" id="PTHR10920:SF18">
    <property type="entry name" value="RRNA METHYLTRANSFERASE 2, MITOCHONDRIAL"/>
    <property type="match status" value="1"/>
</dbReference>